<evidence type="ECO:0000256" key="1">
    <source>
        <dbReference type="SAM" id="MobiDB-lite"/>
    </source>
</evidence>
<evidence type="ECO:0000256" key="2">
    <source>
        <dbReference type="SAM" id="Phobius"/>
    </source>
</evidence>
<protein>
    <recommendedName>
        <fullName evidence="5">DUF1753-domain-containing protein</fullName>
    </recommendedName>
</protein>
<keyword evidence="2" id="KW-1133">Transmembrane helix</keyword>
<dbReference type="PANTHER" id="PTHR28077">
    <property type="entry name" value="INOSITOL PHOSPHORYLCERAMIDE SYNTHASE REGULATORY SUBUNIT KEI1"/>
    <property type="match status" value="1"/>
</dbReference>
<dbReference type="InterPro" id="IPR013862">
    <property type="entry name" value="Kei1"/>
</dbReference>
<feature type="compositionally biased region" description="Basic residues" evidence="1">
    <location>
        <begin position="387"/>
        <end position="396"/>
    </location>
</feature>
<dbReference type="InParanoid" id="A0A401GWM8"/>
<dbReference type="Pfam" id="PF08552">
    <property type="entry name" value="Kei1"/>
    <property type="match status" value="1"/>
</dbReference>
<dbReference type="GO" id="GO:0070917">
    <property type="term" value="F:inositol phosphoceramide synthase regulator activity"/>
    <property type="evidence" value="ECO:0007669"/>
    <property type="project" value="InterPro"/>
</dbReference>
<keyword evidence="2" id="KW-0472">Membrane</keyword>
<feature type="compositionally biased region" description="Acidic residues" evidence="1">
    <location>
        <begin position="340"/>
        <end position="354"/>
    </location>
</feature>
<feature type="region of interest" description="Disordered" evidence="1">
    <location>
        <begin position="310"/>
        <end position="396"/>
    </location>
</feature>
<keyword evidence="2" id="KW-0812">Transmembrane</keyword>
<organism evidence="3 4">
    <name type="scientific">Sparassis crispa</name>
    <dbReference type="NCBI Taxonomy" id="139825"/>
    <lineage>
        <taxon>Eukaryota</taxon>
        <taxon>Fungi</taxon>
        <taxon>Dikarya</taxon>
        <taxon>Basidiomycota</taxon>
        <taxon>Agaricomycotina</taxon>
        <taxon>Agaricomycetes</taxon>
        <taxon>Polyporales</taxon>
        <taxon>Sparassidaceae</taxon>
        <taxon>Sparassis</taxon>
    </lineage>
</organism>
<gene>
    <name evidence="3" type="ORF">SCP_0905040</name>
</gene>
<dbReference type="Proteomes" id="UP000287166">
    <property type="component" value="Unassembled WGS sequence"/>
</dbReference>
<dbReference type="GO" id="GO:0006673">
    <property type="term" value="P:inositol phosphoceramide metabolic process"/>
    <property type="evidence" value="ECO:0007669"/>
    <property type="project" value="InterPro"/>
</dbReference>
<dbReference type="OrthoDB" id="3338076at2759"/>
<dbReference type="RefSeq" id="XP_027617538.1">
    <property type="nucleotide sequence ID" value="XM_027761737.1"/>
</dbReference>
<dbReference type="GO" id="GO:0070916">
    <property type="term" value="C:inositol phosphoceramide synthase complex"/>
    <property type="evidence" value="ECO:0007669"/>
    <property type="project" value="TreeGrafter"/>
</dbReference>
<evidence type="ECO:0000313" key="4">
    <source>
        <dbReference type="Proteomes" id="UP000287166"/>
    </source>
</evidence>
<feature type="transmembrane region" description="Helical" evidence="2">
    <location>
        <begin position="140"/>
        <end position="164"/>
    </location>
</feature>
<evidence type="ECO:0008006" key="5">
    <source>
        <dbReference type="Google" id="ProtNLM"/>
    </source>
</evidence>
<dbReference type="PANTHER" id="PTHR28077:SF1">
    <property type="entry name" value="INOSITOL PHOSPHORYLCERAMIDE SYNTHASE REGULATORY SUBUNIT KEI1"/>
    <property type="match status" value="1"/>
</dbReference>
<dbReference type="STRING" id="139825.A0A401GWM8"/>
<accession>A0A401GWM8</accession>
<sequence length="396" mass="42817">MSVRRTHAGRRSRSSIRFLSSSNQSVRSHLLLLVVPVHAHTGTLPLAHRMKLTLRPEWRLRPLTSFLGVLDLKTGVTIALLFAVLNKVAGVYGLVAVLTGAGGSAAQLSLYIYSVIGLTALVWGLKAITKEDPKHSLYFAHLFFADHVVSTAWLVFFAVLWWVYTPHDGRRQANSDAQREMMNSGAPVGGSRNMTELERVDAAMAIWDEEKGRATAVIVLGWLAKFYFAALLYSYAILLRKGTYRSLSHSRPVIAGTLAAIGSLPDEEDEEIEDFYRLPVRIPQHSPLPSLSQSSAPGASISSYGDFISAPPVGRRTRPAPGKSSLSVSHSAVKSAGADTADDVDEVLFDEDELAGPGSVNGREESASTSGDSHDGSSISASQSRNPSRRHSGSRV</sequence>
<feature type="transmembrane region" description="Helical" evidence="2">
    <location>
        <begin position="111"/>
        <end position="128"/>
    </location>
</feature>
<comment type="caution">
    <text evidence="3">The sequence shown here is derived from an EMBL/GenBank/DDBJ whole genome shotgun (WGS) entry which is preliminary data.</text>
</comment>
<dbReference type="AlphaFoldDB" id="A0A401GWM8"/>
<evidence type="ECO:0000313" key="3">
    <source>
        <dbReference type="EMBL" id="GBE86625.1"/>
    </source>
</evidence>
<dbReference type="GO" id="GO:0000139">
    <property type="term" value="C:Golgi membrane"/>
    <property type="evidence" value="ECO:0007669"/>
    <property type="project" value="TreeGrafter"/>
</dbReference>
<feature type="compositionally biased region" description="Polar residues" evidence="1">
    <location>
        <begin position="367"/>
        <end position="386"/>
    </location>
</feature>
<proteinExistence type="predicted"/>
<feature type="transmembrane region" description="Helical" evidence="2">
    <location>
        <begin position="214"/>
        <end position="238"/>
    </location>
</feature>
<feature type="compositionally biased region" description="Low complexity" evidence="1">
    <location>
        <begin position="323"/>
        <end position="336"/>
    </location>
</feature>
<dbReference type="EMBL" id="BFAD01000009">
    <property type="protein sequence ID" value="GBE86625.1"/>
    <property type="molecule type" value="Genomic_DNA"/>
</dbReference>
<name>A0A401GWM8_9APHY</name>
<keyword evidence="4" id="KW-1185">Reference proteome</keyword>
<reference evidence="3 4" key="1">
    <citation type="journal article" date="2018" name="Sci. Rep.">
        <title>Genome sequence of the cauliflower mushroom Sparassis crispa (Hanabiratake) and its association with beneficial usage.</title>
        <authorList>
            <person name="Kiyama R."/>
            <person name="Furutani Y."/>
            <person name="Kawaguchi K."/>
            <person name="Nakanishi T."/>
        </authorList>
    </citation>
    <scope>NUCLEOTIDE SEQUENCE [LARGE SCALE GENOMIC DNA]</scope>
</reference>
<dbReference type="GeneID" id="38783542"/>